<dbReference type="InterPro" id="IPR008532">
    <property type="entry name" value="NFACT_RNA-bd"/>
</dbReference>
<feature type="compositionally biased region" description="Basic residues" evidence="7">
    <location>
        <begin position="786"/>
        <end position="804"/>
    </location>
</feature>
<keyword evidence="6" id="KW-0539">Nucleus</keyword>
<dbReference type="EMBL" id="BEXD01002324">
    <property type="protein sequence ID" value="GBB97847.1"/>
    <property type="molecule type" value="Genomic_DNA"/>
</dbReference>
<dbReference type="GO" id="GO:0000049">
    <property type="term" value="F:tRNA binding"/>
    <property type="evidence" value="ECO:0007669"/>
    <property type="project" value="TreeGrafter"/>
</dbReference>
<dbReference type="InterPro" id="IPR051608">
    <property type="entry name" value="RQC_Subunit_NEMF"/>
</dbReference>
<evidence type="ECO:0000256" key="2">
    <source>
        <dbReference type="ARBA" id="ARBA00004496"/>
    </source>
</evidence>
<evidence type="ECO:0000256" key="7">
    <source>
        <dbReference type="SAM" id="MobiDB-lite"/>
    </source>
</evidence>
<dbReference type="PANTHER" id="PTHR15239">
    <property type="entry name" value="NUCLEAR EXPORT MEDIATOR FACTOR NEMF"/>
    <property type="match status" value="1"/>
</dbReference>
<dbReference type="OrthoDB" id="207084at2759"/>
<evidence type="ECO:0000256" key="1">
    <source>
        <dbReference type="ARBA" id="ARBA00004123"/>
    </source>
</evidence>
<feature type="compositionally biased region" description="Basic and acidic residues" evidence="7">
    <location>
        <begin position="679"/>
        <end position="721"/>
    </location>
</feature>
<feature type="compositionally biased region" description="Basic and acidic residues" evidence="7">
    <location>
        <begin position="919"/>
        <end position="938"/>
    </location>
</feature>
<dbReference type="STRING" id="94130.A0A2Z6R5X6"/>
<evidence type="ECO:0000313" key="10">
    <source>
        <dbReference type="EMBL" id="GBB97847.1"/>
    </source>
</evidence>
<dbReference type="Proteomes" id="UP000615446">
    <property type="component" value="Unassembled WGS sequence"/>
</dbReference>
<dbReference type="FunFam" id="2.30.310.10:FF:000001">
    <property type="entry name" value="Nuclear export mediator factor Nemf"/>
    <property type="match status" value="1"/>
</dbReference>
<evidence type="ECO:0000313" key="11">
    <source>
        <dbReference type="EMBL" id="GES94582.1"/>
    </source>
</evidence>
<dbReference type="AlphaFoldDB" id="A0A2Z6R5X6"/>
<feature type="region of interest" description="Disordered" evidence="7">
    <location>
        <begin position="662"/>
        <end position="938"/>
    </location>
</feature>
<dbReference type="GO" id="GO:0005737">
    <property type="term" value="C:cytoplasm"/>
    <property type="evidence" value="ECO:0007669"/>
    <property type="project" value="UniProtKB-SubCell"/>
</dbReference>
<protein>
    <submittedName>
        <fullName evidence="11">Nuclear export mediator factor NEMF</fullName>
    </submittedName>
</protein>
<accession>A0A2Z6R5X6</accession>
<evidence type="ECO:0000256" key="4">
    <source>
        <dbReference type="ARBA" id="ARBA00022490"/>
    </source>
</evidence>
<dbReference type="Pfam" id="PF05833">
    <property type="entry name" value="NFACT_N"/>
    <property type="match status" value="1"/>
</dbReference>
<keyword evidence="5" id="KW-0175">Coiled coil</keyword>
<dbReference type="Pfam" id="PF11923">
    <property type="entry name" value="NFACT-C"/>
    <property type="match status" value="1"/>
</dbReference>
<comment type="caution">
    <text evidence="10">The sequence shown here is derived from an EMBL/GenBank/DDBJ whole genome shotgun (WGS) entry which is preliminary data.</text>
</comment>
<dbReference type="InterPro" id="IPR021846">
    <property type="entry name" value="NFACT-C"/>
</dbReference>
<comment type="subcellular location">
    <subcellularLocation>
        <location evidence="2">Cytoplasm</location>
    </subcellularLocation>
    <subcellularLocation>
        <location evidence="1">Nucleus</location>
    </subcellularLocation>
</comment>
<evidence type="ECO:0000256" key="3">
    <source>
        <dbReference type="ARBA" id="ARBA00008318"/>
    </source>
</evidence>
<keyword evidence="4" id="KW-0963">Cytoplasm</keyword>
<reference evidence="10 12" key="1">
    <citation type="submission" date="2017-11" db="EMBL/GenBank/DDBJ databases">
        <title>The genome of Rhizophagus clarus HR1 reveals common genetic basis of auxotrophy among arbuscular mycorrhizal fungi.</title>
        <authorList>
            <person name="Kobayashi Y."/>
        </authorList>
    </citation>
    <scope>NUCLEOTIDE SEQUENCE [LARGE SCALE GENOMIC DNA]</scope>
    <source>
        <strain evidence="10 12">HR1</strain>
    </source>
</reference>
<feature type="domain" description="NFACT protein C-terminal" evidence="9">
    <location>
        <begin position="961"/>
        <end position="1052"/>
    </location>
</feature>
<feature type="compositionally biased region" description="Acidic residues" evidence="7">
    <location>
        <begin position="769"/>
        <end position="779"/>
    </location>
</feature>
<feature type="domain" description="NFACT RNA-binding" evidence="8">
    <location>
        <begin position="520"/>
        <end position="631"/>
    </location>
</feature>
<feature type="compositionally biased region" description="Basic and acidic residues" evidence="7">
    <location>
        <begin position="822"/>
        <end position="837"/>
    </location>
</feature>
<evidence type="ECO:0000313" key="12">
    <source>
        <dbReference type="Proteomes" id="UP000247702"/>
    </source>
</evidence>
<feature type="compositionally biased region" description="Basic residues" evidence="7">
    <location>
        <begin position="845"/>
        <end position="855"/>
    </location>
</feature>
<evidence type="ECO:0000259" key="8">
    <source>
        <dbReference type="Pfam" id="PF05670"/>
    </source>
</evidence>
<dbReference type="Gene3D" id="2.30.310.10">
    <property type="entry name" value="ibrinogen binding protein from staphylococcus aureus domain"/>
    <property type="match status" value="1"/>
</dbReference>
<sequence>MKQRFSALDVRATVSDLKERIVGLRLQNVYDINPKTYLFKFSQPDKKELVLIESGIRIHTTQYSRDKSMTPSHFCTKLRKYIRTRRLTNVRQLGVDRVVDFEFEGYGENNTYHIIAEFYASGNIIFTDQDYTILTLLRVVQPKENEKIAVGQTYDVSSVARVTEPVTRSRLQKALTTSSSKESKESLRKILNTKLNYGQALTEHAIRFAQMDPNMKVGTIDISDDSEYLIELEKGFEEADRIFEEIGNTKQKGYIIMLHHSEQHSKSDDGSQQEDWETYDEFNPYLFEQHKSKSYKEFDSFDLAVDEYYSSIESQKLTLKQRNQEKSALKKLEAIKKEQYSRVENLQNSQLSNIRKARLIENNVDMVDQAILIIRNAIASSMDWKDLENLVLEEKKKGTPIAEIIVGFKLEINQITLLLREYEKDEAAFYDSTDTDSEDENNTSQSIILEKVDVDISLSAFANARKYYDIKKQSSLKQEKTLAAADKAFKSAEQKIKQDLKETKITASINKIRKPFWFEKFVWFISSENYLVIAGHDMAQNELLVKRYLRKGDVYVHAELHGAASVIIKNPNESQPIPPSTLFQAGVMSVCQSKAWEAKIITSAYWVHADQVSKTAPTGEYLTTGSFMIRGKKNFLPPVHLVYGFGLLFRLDEQSIPNHLHERRPIRNDEEMDEEIQAPEERNIKDENDNYINEKDTNSREEKVDDVESRSDITEEHDHKANGVSPELEEVQEPQQQRSDDSNDDIYSEKVQSAITMDKSLWDKYNLDEYGEDQDEIEGSNEKPNTKKKYMSVKEKRMMKKQKQGKGDTDSGTVDSNQQTNKKKEKDSNNEDKEKQTKKSTQIPRGKKGKMKKLKDKYADQDEEERTIRMELLGSNKAPKDKGKKGKKEPTNKGVSNSIKGNKLEKGQNFQNNITQDPEADKGNIDEEKLASDVKNGEEAEEIRQLLKEENITLLEPETMESLTVLDTLTGLPLPEDNLLFAVPVCAPYVCLQKYKYKVKLTPGSFKKGKACKTAISFFLSDPQLTPREKELIKSIPDTEMALVMLSKCKISAPNIEQYKKVAKKAAKGASKEAASLNILDT</sequence>
<evidence type="ECO:0000256" key="5">
    <source>
        <dbReference type="ARBA" id="ARBA00023054"/>
    </source>
</evidence>
<dbReference type="GO" id="GO:0005634">
    <property type="term" value="C:nucleus"/>
    <property type="evidence" value="ECO:0007669"/>
    <property type="project" value="UniProtKB-SubCell"/>
</dbReference>
<comment type="similarity">
    <text evidence="3">Belongs to the NEMF family.</text>
</comment>
<evidence type="ECO:0000256" key="6">
    <source>
        <dbReference type="ARBA" id="ARBA00023242"/>
    </source>
</evidence>
<name>A0A2Z6R5X6_9GLOM</name>
<evidence type="ECO:0000259" key="9">
    <source>
        <dbReference type="Pfam" id="PF11923"/>
    </source>
</evidence>
<dbReference type="GO" id="GO:0043023">
    <property type="term" value="F:ribosomal large subunit binding"/>
    <property type="evidence" value="ECO:0007669"/>
    <property type="project" value="TreeGrafter"/>
</dbReference>
<dbReference type="GO" id="GO:0072344">
    <property type="term" value="P:rescue of stalled ribosome"/>
    <property type="evidence" value="ECO:0007669"/>
    <property type="project" value="TreeGrafter"/>
</dbReference>
<reference evidence="11" key="2">
    <citation type="submission" date="2019-10" db="EMBL/GenBank/DDBJ databases">
        <title>Conservation and host-specific expression of non-tandemly repeated heterogenous ribosome RNA gene in arbuscular mycorrhizal fungi.</title>
        <authorList>
            <person name="Maeda T."/>
            <person name="Kobayashi Y."/>
            <person name="Nakagawa T."/>
            <person name="Ezawa T."/>
            <person name="Yamaguchi K."/>
            <person name="Bino T."/>
            <person name="Nishimoto Y."/>
            <person name="Shigenobu S."/>
            <person name="Kawaguchi M."/>
        </authorList>
    </citation>
    <scope>NUCLEOTIDE SEQUENCE</scope>
    <source>
        <strain evidence="11">HR1</strain>
    </source>
</reference>
<dbReference type="Pfam" id="PF05670">
    <property type="entry name" value="NFACT-R_1"/>
    <property type="match status" value="1"/>
</dbReference>
<gene>
    <name evidence="11" type="ORF">RCL2_002131500</name>
    <name evidence="10" type="ORF">RclHR1_03090005</name>
</gene>
<dbReference type="Proteomes" id="UP000247702">
    <property type="component" value="Unassembled WGS sequence"/>
</dbReference>
<dbReference type="PANTHER" id="PTHR15239:SF6">
    <property type="entry name" value="RIBOSOME QUALITY CONTROL COMPLEX SUBUNIT NEMF"/>
    <property type="match status" value="1"/>
</dbReference>
<dbReference type="GO" id="GO:1990112">
    <property type="term" value="C:RQC complex"/>
    <property type="evidence" value="ECO:0007669"/>
    <property type="project" value="TreeGrafter"/>
</dbReference>
<feature type="compositionally biased region" description="Polar residues" evidence="7">
    <location>
        <begin position="810"/>
        <end position="820"/>
    </location>
</feature>
<dbReference type="EMBL" id="BLAL01000236">
    <property type="protein sequence ID" value="GES94582.1"/>
    <property type="molecule type" value="Genomic_DNA"/>
</dbReference>
<proteinExistence type="inferred from homology"/>
<dbReference type="GO" id="GO:1990116">
    <property type="term" value="P:ribosome-associated ubiquitin-dependent protein catabolic process"/>
    <property type="evidence" value="ECO:0007669"/>
    <property type="project" value="TreeGrafter"/>
</dbReference>
<organism evidence="10 12">
    <name type="scientific">Rhizophagus clarus</name>
    <dbReference type="NCBI Taxonomy" id="94130"/>
    <lineage>
        <taxon>Eukaryota</taxon>
        <taxon>Fungi</taxon>
        <taxon>Fungi incertae sedis</taxon>
        <taxon>Mucoromycota</taxon>
        <taxon>Glomeromycotina</taxon>
        <taxon>Glomeromycetes</taxon>
        <taxon>Glomerales</taxon>
        <taxon>Glomeraceae</taxon>
        <taxon>Rhizophagus</taxon>
    </lineage>
</organism>
<keyword evidence="12" id="KW-1185">Reference proteome</keyword>